<dbReference type="EMBL" id="AEDO01000052">
    <property type="protein sequence ID" value="EFL45294.1"/>
    <property type="molecule type" value="Genomic_DNA"/>
</dbReference>
<evidence type="ECO:0008006" key="3">
    <source>
        <dbReference type="Google" id="ProtNLM"/>
    </source>
</evidence>
<gene>
    <name evidence="1" type="ORF">HMPREF9296_0380</name>
</gene>
<dbReference type="Gene3D" id="3.10.450.620">
    <property type="entry name" value="JHP933, nucleotidyltransferase-like core domain"/>
    <property type="match status" value="1"/>
</dbReference>
<dbReference type="RefSeq" id="WP_004357831.1">
    <property type="nucleotide sequence ID" value="NZ_AEDO01000052.1"/>
</dbReference>
<evidence type="ECO:0000313" key="2">
    <source>
        <dbReference type="Proteomes" id="UP000003610"/>
    </source>
</evidence>
<name>E1KTA5_9BACT</name>
<dbReference type="AlphaFoldDB" id="E1KTA5"/>
<proteinExistence type="predicted"/>
<reference evidence="1 2" key="1">
    <citation type="submission" date="2010-08" db="EMBL/GenBank/DDBJ databases">
        <authorList>
            <person name="Durkin A.S."/>
            <person name="Madupu R."/>
            <person name="Torralba M."/>
            <person name="Gillis M."/>
            <person name="Methe B."/>
            <person name="Sutton G."/>
            <person name="Nelson K.E."/>
        </authorList>
    </citation>
    <scope>NUCLEOTIDE SEQUENCE [LARGE SCALE GENOMIC DNA]</scope>
    <source>
        <strain evidence="1 2">FB035-09AN</strain>
    </source>
</reference>
<sequence length="345" mass="39898">MGEKGANSTMKFIELSQEQQRIVFTQASAQTGINVNLAEKDWWICQVLAALYKLPSAEHTTFKGGTSLSKCWKLIDRISEDIDIGIDREYLGFGGNLSKTQISDKLRRAACSFVRDKLQYELHNALIEEGITEGMFKIHVNITSVTTTDPEIIEVEYPSLFETNPYIRNVVRIEVSGRSMSEPVRVVTLNPIIDEVFPDSRWEKNTFSVRAVLPERTFLEKIFLLHEEFSKSADNIRVERMSRHMYDIGQILQTPIAERALNDEQLYRQVIQHRKTFIGLRGFNYDTLFPSSLSILPPDSVKDAWRSDYEQMRLHMIYGKSIPFNDLIEQLKVLNDHIRRLGYQK</sequence>
<accession>E1KTA5</accession>
<protein>
    <recommendedName>
        <fullName evidence="3">Nucleotidyl transferase AbiEii/AbiGii toxin family protein</fullName>
    </recommendedName>
</protein>
<dbReference type="Pfam" id="PF08843">
    <property type="entry name" value="AbiEii"/>
    <property type="match status" value="1"/>
</dbReference>
<evidence type="ECO:0000313" key="1">
    <source>
        <dbReference type="EMBL" id="EFL45294.1"/>
    </source>
</evidence>
<dbReference type="eggNOG" id="COG2253">
    <property type="taxonomic scope" value="Bacteria"/>
</dbReference>
<dbReference type="Proteomes" id="UP000003610">
    <property type="component" value="Unassembled WGS sequence"/>
</dbReference>
<dbReference type="STRING" id="866771.HMPREF9296_0380"/>
<comment type="caution">
    <text evidence="1">The sequence shown here is derived from an EMBL/GenBank/DDBJ whole genome shotgun (WGS) entry which is preliminary data.</text>
</comment>
<organism evidence="1 2">
    <name type="scientific">Prevotella disiens FB035-09AN</name>
    <dbReference type="NCBI Taxonomy" id="866771"/>
    <lineage>
        <taxon>Bacteria</taxon>
        <taxon>Pseudomonadati</taxon>
        <taxon>Bacteroidota</taxon>
        <taxon>Bacteroidia</taxon>
        <taxon>Bacteroidales</taxon>
        <taxon>Prevotellaceae</taxon>
        <taxon>Prevotella</taxon>
    </lineage>
</organism>
<dbReference type="InterPro" id="IPR014942">
    <property type="entry name" value="AbiEii"/>
</dbReference>